<feature type="chain" id="PRO_5041897237" evidence="1">
    <location>
        <begin position="19"/>
        <end position="142"/>
    </location>
</feature>
<dbReference type="Proteomes" id="UP001196413">
    <property type="component" value="Unassembled WGS sequence"/>
</dbReference>
<dbReference type="EMBL" id="JAHQIW010007346">
    <property type="protein sequence ID" value="KAJ1373789.1"/>
    <property type="molecule type" value="Genomic_DNA"/>
</dbReference>
<name>A0AAD5WKB0_PARTN</name>
<comment type="caution">
    <text evidence="2">The sequence shown here is derived from an EMBL/GenBank/DDBJ whole genome shotgun (WGS) entry which is preliminary data.</text>
</comment>
<evidence type="ECO:0000256" key="1">
    <source>
        <dbReference type="SAM" id="SignalP"/>
    </source>
</evidence>
<accession>A0AAD5WKB0</accession>
<organism evidence="2 3">
    <name type="scientific">Parelaphostrongylus tenuis</name>
    <name type="common">Meningeal worm</name>
    <dbReference type="NCBI Taxonomy" id="148309"/>
    <lineage>
        <taxon>Eukaryota</taxon>
        <taxon>Metazoa</taxon>
        <taxon>Ecdysozoa</taxon>
        <taxon>Nematoda</taxon>
        <taxon>Chromadorea</taxon>
        <taxon>Rhabditida</taxon>
        <taxon>Rhabditina</taxon>
        <taxon>Rhabditomorpha</taxon>
        <taxon>Strongyloidea</taxon>
        <taxon>Metastrongylidae</taxon>
        <taxon>Parelaphostrongylus</taxon>
    </lineage>
</organism>
<dbReference type="AlphaFoldDB" id="A0AAD5WKB0"/>
<feature type="signal peptide" evidence="1">
    <location>
        <begin position="1"/>
        <end position="18"/>
    </location>
</feature>
<keyword evidence="1" id="KW-0732">Signal</keyword>
<proteinExistence type="predicted"/>
<evidence type="ECO:0000313" key="2">
    <source>
        <dbReference type="EMBL" id="KAJ1373789.1"/>
    </source>
</evidence>
<gene>
    <name evidence="2" type="ORF">KIN20_036297</name>
</gene>
<evidence type="ECO:0000313" key="3">
    <source>
        <dbReference type="Proteomes" id="UP001196413"/>
    </source>
</evidence>
<sequence length="142" mass="16087">MKAFQITFLVTCAASLYSSQSTSKQSVNEGSFEEEINAGYDLLKDIPNEEGTVKFLKQLHNMEKELKNRHVQSAHQLPSEIMSYIGKKGSNIESLDYTIEDINHNNKVDSALFQGDIILTKEQIEELMEDIKQDGMSKKKKA</sequence>
<reference evidence="2" key="1">
    <citation type="submission" date="2021-06" db="EMBL/GenBank/DDBJ databases">
        <title>Parelaphostrongylus tenuis whole genome reference sequence.</title>
        <authorList>
            <person name="Garwood T.J."/>
            <person name="Larsen P.A."/>
            <person name="Fountain-Jones N.M."/>
            <person name="Garbe J.R."/>
            <person name="Macchietto M.G."/>
            <person name="Kania S.A."/>
            <person name="Gerhold R.W."/>
            <person name="Richards J.E."/>
            <person name="Wolf T.M."/>
        </authorList>
    </citation>
    <scope>NUCLEOTIDE SEQUENCE</scope>
    <source>
        <strain evidence="2">MNPRO001-30</strain>
        <tissue evidence="2">Meninges</tissue>
    </source>
</reference>
<keyword evidence="3" id="KW-1185">Reference proteome</keyword>
<protein>
    <submittedName>
        <fullName evidence="2">Uncharacterized protein</fullName>
    </submittedName>
</protein>